<reference evidence="4" key="1">
    <citation type="journal article" date="2023" name="Commun. Biol.">
        <title>Genome analysis of Parmales, the sister group of diatoms, reveals the evolutionary specialization of diatoms from phago-mixotrophs to photoautotrophs.</title>
        <authorList>
            <person name="Ban H."/>
            <person name="Sato S."/>
            <person name="Yoshikawa S."/>
            <person name="Yamada K."/>
            <person name="Nakamura Y."/>
            <person name="Ichinomiya M."/>
            <person name="Sato N."/>
            <person name="Blanc-Mathieu R."/>
            <person name="Endo H."/>
            <person name="Kuwata A."/>
            <person name="Ogata H."/>
        </authorList>
    </citation>
    <scope>NUCLEOTIDE SEQUENCE [LARGE SCALE GENOMIC DNA]</scope>
</reference>
<organism evidence="3 4">
    <name type="scientific">Triparma laevis f. inornata</name>
    <dbReference type="NCBI Taxonomy" id="1714386"/>
    <lineage>
        <taxon>Eukaryota</taxon>
        <taxon>Sar</taxon>
        <taxon>Stramenopiles</taxon>
        <taxon>Ochrophyta</taxon>
        <taxon>Bolidophyceae</taxon>
        <taxon>Parmales</taxon>
        <taxon>Triparmaceae</taxon>
        <taxon>Triparma</taxon>
    </lineage>
</organism>
<evidence type="ECO:0000313" key="4">
    <source>
        <dbReference type="Proteomes" id="UP001162640"/>
    </source>
</evidence>
<sequence length="279" mass="31740">MTIRLFNNDTDFSQVRSIWSQNLLSNIETYNYPPSLSTEETEFVKETLESGDMVNIEESYQSNPRTNFWVAIDSDRTVVGCIGLRIGKNGAGDIGRFTVVSDFRGRSCGRMLLSSLEAYAELNEFENITATTCALNLAAVGAFNGLGFEEVFRGRSDGKPEPEYVPFVRFNKILTTLKLDQHEYDDWEDQNFSGGPANTIKFVDFITPNGTFSVLNSSPLSLNTVQILNEKCKVPLTLEAYEKRMLMKQFDSIWRWIIVVCRMKRWVAENNIEVDSVRI</sequence>
<evidence type="ECO:0000259" key="2">
    <source>
        <dbReference type="PROSITE" id="PS51186"/>
    </source>
</evidence>
<dbReference type="AlphaFoldDB" id="A0A9W7BMI1"/>
<dbReference type="Pfam" id="PF00583">
    <property type="entry name" value="Acetyltransf_1"/>
    <property type="match status" value="1"/>
</dbReference>
<gene>
    <name evidence="3" type="ORF">TL16_g11299</name>
</gene>
<dbReference type="InterPro" id="IPR016181">
    <property type="entry name" value="Acyl_CoA_acyltransferase"/>
</dbReference>
<dbReference type="Proteomes" id="UP001162640">
    <property type="component" value="Unassembled WGS sequence"/>
</dbReference>
<name>A0A9W7BMI1_9STRA</name>
<dbReference type="InterPro" id="IPR050769">
    <property type="entry name" value="NAT_camello-type"/>
</dbReference>
<proteinExistence type="predicted"/>
<dbReference type="InterPro" id="IPR000182">
    <property type="entry name" value="GNAT_dom"/>
</dbReference>
<dbReference type="PROSITE" id="PS51186">
    <property type="entry name" value="GNAT"/>
    <property type="match status" value="1"/>
</dbReference>
<evidence type="ECO:0000256" key="1">
    <source>
        <dbReference type="ARBA" id="ARBA00022679"/>
    </source>
</evidence>
<evidence type="ECO:0000313" key="3">
    <source>
        <dbReference type="EMBL" id="GMH88915.1"/>
    </source>
</evidence>
<dbReference type="CDD" id="cd04301">
    <property type="entry name" value="NAT_SF"/>
    <property type="match status" value="1"/>
</dbReference>
<keyword evidence="1" id="KW-0808">Transferase</keyword>
<dbReference type="SUPFAM" id="SSF55729">
    <property type="entry name" value="Acyl-CoA N-acyltransferases (Nat)"/>
    <property type="match status" value="1"/>
</dbReference>
<comment type="caution">
    <text evidence="3">The sequence shown here is derived from an EMBL/GenBank/DDBJ whole genome shotgun (WGS) entry which is preliminary data.</text>
</comment>
<dbReference type="PANTHER" id="PTHR13947">
    <property type="entry name" value="GNAT FAMILY N-ACETYLTRANSFERASE"/>
    <property type="match status" value="1"/>
</dbReference>
<dbReference type="GO" id="GO:0008080">
    <property type="term" value="F:N-acetyltransferase activity"/>
    <property type="evidence" value="ECO:0007669"/>
    <property type="project" value="InterPro"/>
</dbReference>
<dbReference type="EMBL" id="BLQM01000420">
    <property type="protein sequence ID" value="GMH88915.1"/>
    <property type="molecule type" value="Genomic_DNA"/>
</dbReference>
<dbReference type="Gene3D" id="3.40.630.30">
    <property type="match status" value="1"/>
</dbReference>
<feature type="domain" description="N-acetyltransferase" evidence="2">
    <location>
        <begin position="27"/>
        <end position="166"/>
    </location>
</feature>
<dbReference type="PANTHER" id="PTHR13947:SF37">
    <property type="entry name" value="LD18367P"/>
    <property type="match status" value="1"/>
</dbReference>
<protein>
    <recommendedName>
        <fullName evidence="2">N-acetyltransferase domain-containing protein</fullName>
    </recommendedName>
</protein>
<accession>A0A9W7BMI1</accession>